<keyword evidence="2" id="KW-1185">Reference proteome</keyword>
<comment type="caution">
    <text evidence="1">The sequence shown here is derived from an EMBL/GenBank/DDBJ whole genome shotgun (WGS) entry which is preliminary data.</text>
</comment>
<gene>
    <name evidence="1" type="ORF">L2E82_05900</name>
</gene>
<organism evidence="1 2">
    <name type="scientific">Cichorium intybus</name>
    <name type="common">Chicory</name>
    <dbReference type="NCBI Taxonomy" id="13427"/>
    <lineage>
        <taxon>Eukaryota</taxon>
        <taxon>Viridiplantae</taxon>
        <taxon>Streptophyta</taxon>
        <taxon>Embryophyta</taxon>
        <taxon>Tracheophyta</taxon>
        <taxon>Spermatophyta</taxon>
        <taxon>Magnoliopsida</taxon>
        <taxon>eudicotyledons</taxon>
        <taxon>Gunneridae</taxon>
        <taxon>Pentapetalae</taxon>
        <taxon>asterids</taxon>
        <taxon>campanulids</taxon>
        <taxon>Asterales</taxon>
        <taxon>Asteraceae</taxon>
        <taxon>Cichorioideae</taxon>
        <taxon>Cichorieae</taxon>
        <taxon>Cichoriinae</taxon>
        <taxon>Cichorium</taxon>
    </lineage>
</organism>
<proteinExistence type="predicted"/>
<reference evidence="1 2" key="2">
    <citation type="journal article" date="2022" name="Mol. Ecol. Resour.">
        <title>The genomes of chicory, endive, great burdock and yacon provide insights into Asteraceae paleo-polyploidization history and plant inulin production.</title>
        <authorList>
            <person name="Fan W."/>
            <person name="Wang S."/>
            <person name="Wang H."/>
            <person name="Wang A."/>
            <person name="Jiang F."/>
            <person name="Liu H."/>
            <person name="Zhao H."/>
            <person name="Xu D."/>
            <person name="Zhang Y."/>
        </authorList>
    </citation>
    <scope>NUCLEOTIDE SEQUENCE [LARGE SCALE GENOMIC DNA]</scope>
    <source>
        <strain evidence="2">cv. Punajuju</strain>
        <tissue evidence="1">Leaves</tissue>
    </source>
</reference>
<sequence length="98" mass="11068">MVLRDDTGTAVTDESSRCRGTISSTKETEEVERMNSYESNMVEGSTFVPKEQEDYDSSDDSYFMVVVETLVEEIEVDMAVLHYTIDLDAKLVGFQHAN</sequence>
<dbReference type="EMBL" id="CM042009">
    <property type="protein sequence ID" value="KAI3792031.1"/>
    <property type="molecule type" value="Genomic_DNA"/>
</dbReference>
<evidence type="ECO:0000313" key="2">
    <source>
        <dbReference type="Proteomes" id="UP001055811"/>
    </source>
</evidence>
<dbReference type="Proteomes" id="UP001055811">
    <property type="component" value="Linkage Group LG01"/>
</dbReference>
<accession>A0ACB9H9P1</accession>
<evidence type="ECO:0000313" key="1">
    <source>
        <dbReference type="EMBL" id="KAI3792031.1"/>
    </source>
</evidence>
<protein>
    <submittedName>
        <fullName evidence="1">Uncharacterized protein</fullName>
    </submittedName>
</protein>
<reference evidence="2" key="1">
    <citation type="journal article" date="2022" name="Mol. Ecol. Resour.">
        <title>The genomes of chicory, endive, great burdock and yacon provide insights into Asteraceae palaeo-polyploidization history and plant inulin production.</title>
        <authorList>
            <person name="Fan W."/>
            <person name="Wang S."/>
            <person name="Wang H."/>
            <person name="Wang A."/>
            <person name="Jiang F."/>
            <person name="Liu H."/>
            <person name="Zhao H."/>
            <person name="Xu D."/>
            <person name="Zhang Y."/>
        </authorList>
    </citation>
    <scope>NUCLEOTIDE SEQUENCE [LARGE SCALE GENOMIC DNA]</scope>
    <source>
        <strain evidence="2">cv. Punajuju</strain>
    </source>
</reference>
<name>A0ACB9H9P1_CICIN</name>